<dbReference type="GO" id="GO:1990904">
    <property type="term" value="C:ribonucleoprotein complex"/>
    <property type="evidence" value="ECO:0007669"/>
    <property type="project" value="UniProtKB-KW"/>
</dbReference>
<dbReference type="SUPFAM" id="SSF160369">
    <property type="entry name" value="Ribosomal protein L10-like"/>
    <property type="match status" value="1"/>
</dbReference>
<protein>
    <recommendedName>
        <fullName evidence="4 5">Large ribosomal subunit protein uL10</fullName>
    </recommendedName>
</protein>
<dbReference type="GO" id="GO:0070180">
    <property type="term" value="F:large ribosomal subunit rRNA binding"/>
    <property type="evidence" value="ECO:0007669"/>
    <property type="project" value="UniProtKB-UniRule"/>
</dbReference>
<dbReference type="GO" id="GO:0005840">
    <property type="term" value="C:ribosome"/>
    <property type="evidence" value="ECO:0007669"/>
    <property type="project" value="UniProtKB-KW"/>
</dbReference>
<keyword evidence="3 5" id="KW-0687">Ribonucleoprotein</keyword>
<dbReference type="NCBIfam" id="NF000955">
    <property type="entry name" value="PRK00099.1-1"/>
    <property type="match status" value="1"/>
</dbReference>
<dbReference type="AlphaFoldDB" id="A0A0G0PXU1"/>
<dbReference type="PANTHER" id="PTHR11560">
    <property type="entry name" value="39S RIBOSOMAL PROTEIN L10, MITOCHONDRIAL"/>
    <property type="match status" value="1"/>
</dbReference>
<dbReference type="InterPro" id="IPR047865">
    <property type="entry name" value="Ribosomal_uL10_bac_type"/>
</dbReference>
<dbReference type="CDD" id="cd05797">
    <property type="entry name" value="Ribosomal_L10"/>
    <property type="match status" value="1"/>
</dbReference>
<organism evidence="6 7">
    <name type="scientific">Candidatus Gottesmanbacteria bacterium GW2011_GWC2_39_8</name>
    <dbReference type="NCBI Taxonomy" id="1618450"/>
    <lineage>
        <taxon>Bacteria</taxon>
        <taxon>Candidatus Gottesmaniibacteriota</taxon>
    </lineage>
</organism>
<keyword evidence="2 5" id="KW-0689">Ribosomal protein</keyword>
<dbReference type="Gene3D" id="6.10.250.290">
    <property type="match status" value="1"/>
</dbReference>
<comment type="subunit">
    <text evidence="5">Part of the ribosomal stalk of the 50S ribosomal subunit. The N-terminus interacts with L11 and the large rRNA to form the base of the stalk. The C-terminus forms an elongated spine to which L12 dimers bind in a sequential fashion forming a multimeric L10(L12)X complex.</text>
</comment>
<proteinExistence type="inferred from homology"/>
<evidence type="ECO:0000256" key="2">
    <source>
        <dbReference type="ARBA" id="ARBA00022980"/>
    </source>
</evidence>
<name>A0A0G0PXU1_9BACT</name>
<evidence type="ECO:0000256" key="3">
    <source>
        <dbReference type="ARBA" id="ARBA00023274"/>
    </source>
</evidence>
<dbReference type="EMBL" id="LBXN01000111">
    <property type="protein sequence ID" value="KKR29951.1"/>
    <property type="molecule type" value="Genomic_DNA"/>
</dbReference>
<evidence type="ECO:0000256" key="1">
    <source>
        <dbReference type="ARBA" id="ARBA00008889"/>
    </source>
</evidence>
<evidence type="ECO:0000256" key="5">
    <source>
        <dbReference type="HAMAP-Rule" id="MF_00362"/>
    </source>
</evidence>
<reference evidence="6 7" key="1">
    <citation type="journal article" date="2015" name="Nature">
        <title>rRNA introns, odd ribosomes, and small enigmatic genomes across a large radiation of phyla.</title>
        <authorList>
            <person name="Brown C.T."/>
            <person name="Hug L.A."/>
            <person name="Thomas B.C."/>
            <person name="Sharon I."/>
            <person name="Castelle C.J."/>
            <person name="Singh A."/>
            <person name="Wilkins M.J."/>
            <person name="Williams K.H."/>
            <person name="Banfield J.F."/>
        </authorList>
    </citation>
    <scope>NUCLEOTIDE SEQUENCE [LARGE SCALE GENOMIC DNA]</scope>
</reference>
<accession>A0A0G0PXU1</accession>
<comment type="similarity">
    <text evidence="1 5">Belongs to the universal ribosomal protein uL10 family.</text>
</comment>
<dbReference type="PATRIC" id="fig|1618450.3.peg.1632"/>
<dbReference type="Proteomes" id="UP000034539">
    <property type="component" value="Unassembled WGS sequence"/>
</dbReference>
<comment type="caution">
    <text evidence="6">The sequence shown here is derived from an EMBL/GenBank/DDBJ whole genome shotgun (WGS) entry which is preliminary data.</text>
</comment>
<sequence length="186" mass="20446">MANAKKVEEVKMLGDKLARAKALFITDYRGLTHQQLEALRKVLKKVDAEYVVAKNTLLKIAINESFKASKLQGSKESIANLEKELNNPTATLLAYGNEVAPIKELSSFIKTNMLPKVKIGIFGGNVATEADFKKLAALPTREVLLATLAIRLNGPIQGLHRAMQWNLQKLVLALEAVKGKKNIVTN</sequence>
<dbReference type="InterPro" id="IPR043141">
    <property type="entry name" value="Ribosomal_uL10-like_sf"/>
</dbReference>
<dbReference type="Pfam" id="PF00466">
    <property type="entry name" value="Ribosomal_L10"/>
    <property type="match status" value="1"/>
</dbReference>
<dbReference type="Gene3D" id="3.30.70.1730">
    <property type="match status" value="1"/>
</dbReference>
<keyword evidence="5" id="KW-0699">rRNA-binding</keyword>
<comment type="function">
    <text evidence="5">Forms part of the ribosomal stalk, playing a central role in the interaction of the ribosome with GTP-bound translation factors.</text>
</comment>
<dbReference type="GO" id="GO:0006412">
    <property type="term" value="P:translation"/>
    <property type="evidence" value="ECO:0007669"/>
    <property type="project" value="UniProtKB-UniRule"/>
</dbReference>
<evidence type="ECO:0000313" key="6">
    <source>
        <dbReference type="EMBL" id="KKR29951.1"/>
    </source>
</evidence>
<keyword evidence="5" id="KW-0694">RNA-binding</keyword>
<evidence type="ECO:0000313" key="7">
    <source>
        <dbReference type="Proteomes" id="UP000034539"/>
    </source>
</evidence>
<evidence type="ECO:0000256" key="4">
    <source>
        <dbReference type="ARBA" id="ARBA00035202"/>
    </source>
</evidence>
<gene>
    <name evidence="5" type="primary">rplJ</name>
    <name evidence="6" type="ORF">UT63_C0111G0008</name>
</gene>
<dbReference type="HAMAP" id="MF_00362">
    <property type="entry name" value="Ribosomal_uL10"/>
    <property type="match status" value="1"/>
</dbReference>
<dbReference type="InterPro" id="IPR022973">
    <property type="entry name" value="Ribosomal_uL10_bac"/>
</dbReference>
<dbReference type="InterPro" id="IPR001790">
    <property type="entry name" value="Ribosomal_uL10"/>
</dbReference>